<dbReference type="InterPro" id="IPR057326">
    <property type="entry name" value="KR_dom"/>
</dbReference>
<organism evidence="5 6">
    <name type="scientific">Bradyrhizobium erythrophlei</name>
    <dbReference type="NCBI Taxonomy" id="1437360"/>
    <lineage>
        <taxon>Bacteria</taxon>
        <taxon>Pseudomonadati</taxon>
        <taxon>Pseudomonadota</taxon>
        <taxon>Alphaproteobacteria</taxon>
        <taxon>Hyphomicrobiales</taxon>
        <taxon>Nitrobacteraceae</taxon>
        <taxon>Bradyrhizobium</taxon>
    </lineage>
</organism>
<evidence type="ECO:0000256" key="3">
    <source>
        <dbReference type="RuleBase" id="RU000363"/>
    </source>
</evidence>
<evidence type="ECO:0000256" key="2">
    <source>
        <dbReference type="ARBA" id="ARBA00023002"/>
    </source>
</evidence>
<gene>
    <name evidence="5" type="ORF">SAMN05444169_6008</name>
</gene>
<proteinExistence type="inferred from homology"/>
<dbReference type="SMART" id="SM00822">
    <property type="entry name" value="PKS_KR"/>
    <property type="match status" value="1"/>
</dbReference>
<dbReference type="Proteomes" id="UP000190675">
    <property type="component" value="Chromosome I"/>
</dbReference>
<dbReference type="OrthoDB" id="9793825at2"/>
<keyword evidence="2" id="KW-0560">Oxidoreductase</keyword>
<evidence type="ECO:0000256" key="1">
    <source>
        <dbReference type="ARBA" id="ARBA00006484"/>
    </source>
</evidence>
<dbReference type="Pfam" id="PF00106">
    <property type="entry name" value="adh_short"/>
    <property type="match status" value="1"/>
</dbReference>
<dbReference type="Gene3D" id="3.40.50.720">
    <property type="entry name" value="NAD(P)-binding Rossmann-like Domain"/>
    <property type="match status" value="1"/>
</dbReference>
<protein>
    <submittedName>
        <fullName evidence="5">NADP-dependent 3-hydroxy acid dehydrogenase YdfG</fullName>
    </submittedName>
</protein>
<dbReference type="InterPro" id="IPR036291">
    <property type="entry name" value="NAD(P)-bd_dom_sf"/>
</dbReference>
<sequence length="286" mass="30335">MAIALVTGTSSGIGLATAVTLARAGHQVIATMRNLDGAGELQKIVSAEKLAVTVAALNVDDDASVENAISKAIAENGRIDVLVNNAGIGGGGSVEEVPMARFREVMETNCFGALRCIKAVVPGMRERRHGCIVNVTSIAGRMALAPAAAYAASKFALEALSECLAQEMKAFNVRVAIIEPGVIATPIFGKARPQPQDSPYPHARRQAALFAASLTKPTSPYVVGEQIREIVDGDSWQLRYPVGSDAVPFLTWRASKTDEEMVEYGGASDEEYKILMKSEFGLDVNL</sequence>
<feature type="domain" description="Ketoreductase" evidence="4">
    <location>
        <begin position="2"/>
        <end position="186"/>
    </location>
</feature>
<dbReference type="GO" id="GO:0016491">
    <property type="term" value="F:oxidoreductase activity"/>
    <property type="evidence" value="ECO:0007669"/>
    <property type="project" value="UniProtKB-KW"/>
</dbReference>
<evidence type="ECO:0000313" key="6">
    <source>
        <dbReference type="Proteomes" id="UP000190675"/>
    </source>
</evidence>
<evidence type="ECO:0000259" key="4">
    <source>
        <dbReference type="SMART" id="SM00822"/>
    </source>
</evidence>
<dbReference type="SUPFAM" id="SSF51735">
    <property type="entry name" value="NAD(P)-binding Rossmann-fold domains"/>
    <property type="match status" value="1"/>
</dbReference>
<dbReference type="RefSeq" id="WP_079569033.1">
    <property type="nucleotide sequence ID" value="NZ_LT670818.1"/>
</dbReference>
<dbReference type="AlphaFoldDB" id="A0A1M5QL13"/>
<name>A0A1M5QL13_9BRAD</name>
<comment type="similarity">
    <text evidence="1 3">Belongs to the short-chain dehydrogenases/reductases (SDR) family.</text>
</comment>
<dbReference type="PRINTS" id="PR00081">
    <property type="entry name" value="GDHRDH"/>
</dbReference>
<dbReference type="EMBL" id="LT670818">
    <property type="protein sequence ID" value="SHH14757.1"/>
    <property type="molecule type" value="Genomic_DNA"/>
</dbReference>
<dbReference type="CDD" id="cd05374">
    <property type="entry name" value="17beta-HSD-like_SDR_c"/>
    <property type="match status" value="1"/>
</dbReference>
<dbReference type="InterPro" id="IPR002347">
    <property type="entry name" value="SDR_fam"/>
</dbReference>
<dbReference type="PROSITE" id="PS00061">
    <property type="entry name" value="ADH_SHORT"/>
    <property type="match status" value="1"/>
</dbReference>
<accession>A0A1M5QL13</accession>
<dbReference type="PRINTS" id="PR00080">
    <property type="entry name" value="SDRFAMILY"/>
</dbReference>
<dbReference type="PANTHER" id="PTHR43976">
    <property type="entry name" value="SHORT CHAIN DEHYDROGENASE"/>
    <property type="match status" value="1"/>
</dbReference>
<evidence type="ECO:0000313" key="5">
    <source>
        <dbReference type="EMBL" id="SHH14757.1"/>
    </source>
</evidence>
<dbReference type="InterPro" id="IPR020904">
    <property type="entry name" value="Sc_DH/Rdtase_CS"/>
</dbReference>
<dbReference type="InterPro" id="IPR051911">
    <property type="entry name" value="SDR_oxidoreductase"/>
</dbReference>
<dbReference type="PANTHER" id="PTHR43976:SF16">
    <property type="entry name" value="SHORT-CHAIN DEHYDROGENASE_REDUCTASE FAMILY PROTEIN"/>
    <property type="match status" value="1"/>
</dbReference>
<reference evidence="5 6" key="1">
    <citation type="submission" date="2016-11" db="EMBL/GenBank/DDBJ databases">
        <authorList>
            <person name="Jaros S."/>
            <person name="Januszkiewicz K."/>
            <person name="Wedrychowicz H."/>
        </authorList>
    </citation>
    <scope>NUCLEOTIDE SEQUENCE [LARGE SCALE GENOMIC DNA]</scope>
    <source>
        <strain evidence="5 6">GAS242</strain>
    </source>
</reference>